<name>A0A9X4RMT6_9BACT</name>
<comment type="subunit">
    <text evidence="6">Heterooligomer composed of large and small subunits.</text>
</comment>
<dbReference type="AlphaFoldDB" id="A0A9X4RMT6"/>
<evidence type="ECO:0000256" key="1">
    <source>
        <dbReference type="ARBA" id="ARBA00009998"/>
    </source>
</evidence>
<keyword evidence="2 6" id="KW-0963">Cytoplasm</keyword>
<keyword evidence="9" id="KW-1185">Reference proteome</keyword>
<dbReference type="GO" id="GO:0008855">
    <property type="term" value="F:exodeoxyribonuclease VII activity"/>
    <property type="evidence" value="ECO:0007669"/>
    <property type="project" value="UniProtKB-UniRule"/>
</dbReference>
<protein>
    <recommendedName>
        <fullName evidence="6">Exodeoxyribonuclease 7 small subunit</fullName>
        <ecNumber evidence="6">3.1.11.6</ecNumber>
    </recommendedName>
    <alternativeName>
        <fullName evidence="6">Exodeoxyribonuclease VII small subunit</fullName>
        <shortName evidence="6">Exonuclease VII small subunit</shortName>
    </alternativeName>
</protein>
<accession>A0A9X4RMT6</accession>
<dbReference type="GO" id="GO:0005829">
    <property type="term" value="C:cytosol"/>
    <property type="evidence" value="ECO:0007669"/>
    <property type="project" value="TreeGrafter"/>
</dbReference>
<evidence type="ECO:0000256" key="4">
    <source>
        <dbReference type="ARBA" id="ARBA00022801"/>
    </source>
</evidence>
<dbReference type="NCBIfam" id="NF002140">
    <property type="entry name" value="PRK00977.1-4"/>
    <property type="match status" value="1"/>
</dbReference>
<dbReference type="GO" id="GO:0006308">
    <property type="term" value="P:DNA catabolic process"/>
    <property type="evidence" value="ECO:0007669"/>
    <property type="project" value="UniProtKB-UniRule"/>
</dbReference>
<evidence type="ECO:0000313" key="8">
    <source>
        <dbReference type="EMBL" id="MDG4476600.1"/>
    </source>
</evidence>
<reference evidence="8" key="2">
    <citation type="submission" date="2022-10" db="EMBL/GenBank/DDBJ databases">
        <authorList>
            <person name="Aronson H.S."/>
        </authorList>
    </citation>
    <scope>NUCLEOTIDE SEQUENCE</scope>
    <source>
        <strain evidence="8">RS19-109</strain>
    </source>
</reference>
<dbReference type="Proteomes" id="UP001154240">
    <property type="component" value="Unassembled WGS sequence"/>
</dbReference>
<dbReference type="InterPro" id="IPR003761">
    <property type="entry name" value="Exonuc_VII_S"/>
</dbReference>
<keyword evidence="4 6" id="KW-0378">Hydrolase</keyword>
<keyword evidence="3 6" id="KW-0540">Nuclease</keyword>
<dbReference type="PANTHER" id="PTHR34137:SF1">
    <property type="entry name" value="EXODEOXYRIBONUCLEASE 7 SMALL SUBUNIT"/>
    <property type="match status" value="1"/>
</dbReference>
<evidence type="ECO:0000256" key="7">
    <source>
        <dbReference type="SAM" id="Coils"/>
    </source>
</evidence>
<evidence type="ECO:0000313" key="9">
    <source>
        <dbReference type="Proteomes" id="UP001154240"/>
    </source>
</evidence>
<dbReference type="Pfam" id="PF02609">
    <property type="entry name" value="Exonuc_VII_S"/>
    <property type="match status" value="1"/>
</dbReference>
<dbReference type="PANTHER" id="PTHR34137">
    <property type="entry name" value="EXODEOXYRIBONUCLEASE 7 SMALL SUBUNIT"/>
    <property type="match status" value="1"/>
</dbReference>
<dbReference type="HAMAP" id="MF_00337">
    <property type="entry name" value="Exonuc_7_S"/>
    <property type="match status" value="1"/>
</dbReference>
<dbReference type="SUPFAM" id="SSF116842">
    <property type="entry name" value="XseB-like"/>
    <property type="match status" value="1"/>
</dbReference>
<evidence type="ECO:0000256" key="6">
    <source>
        <dbReference type="HAMAP-Rule" id="MF_00337"/>
    </source>
</evidence>
<dbReference type="EC" id="3.1.11.6" evidence="6"/>
<comment type="catalytic activity">
    <reaction evidence="6">
        <text>Exonucleolytic cleavage in either 5'- to 3'- or 3'- to 5'-direction to yield nucleoside 5'-phosphates.</text>
        <dbReference type="EC" id="3.1.11.6"/>
    </reaction>
</comment>
<dbReference type="NCBIfam" id="TIGR01280">
    <property type="entry name" value="xseB"/>
    <property type="match status" value="1"/>
</dbReference>
<dbReference type="GO" id="GO:0009318">
    <property type="term" value="C:exodeoxyribonuclease VII complex"/>
    <property type="evidence" value="ECO:0007669"/>
    <property type="project" value="UniProtKB-UniRule"/>
</dbReference>
<keyword evidence="7" id="KW-0175">Coiled coil</keyword>
<organism evidence="8 9">
    <name type="scientific">Thiovibrio frasassiensis</name>
    <dbReference type="NCBI Taxonomy" id="2984131"/>
    <lineage>
        <taxon>Bacteria</taxon>
        <taxon>Pseudomonadati</taxon>
        <taxon>Thermodesulfobacteriota</taxon>
        <taxon>Desulfobulbia</taxon>
        <taxon>Desulfobulbales</taxon>
        <taxon>Thiovibrionaceae</taxon>
        <taxon>Thiovibrio</taxon>
    </lineage>
</organism>
<dbReference type="EMBL" id="JAPHEH010000001">
    <property type="protein sequence ID" value="MDG4476600.1"/>
    <property type="molecule type" value="Genomic_DNA"/>
</dbReference>
<feature type="coiled-coil region" evidence="7">
    <location>
        <begin position="3"/>
        <end position="61"/>
    </location>
</feature>
<comment type="caution">
    <text evidence="8">The sequence shown here is derived from an EMBL/GenBank/DDBJ whole genome shotgun (WGS) entry which is preliminary data.</text>
</comment>
<comment type="similarity">
    <text evidence="1 6">Belongs to the XseB family.</text>
</comment>
<evidence type="ECO:0000256" key="3">
    <source>
        <dbReference type="ARBA" id="ARBA00022722"/>
    </source>
</evidence>
<dbReference type="Gene3D" id="1.10.287.1040">
    <property type="entry name" value="Exonuclease VII, small subunit"/>
    <property type="match status" value="1"/>
</dbReference>
<dbReference type="InterPro" id="IPR037004">
    <property type="entry name" value="Exonuc_VII_ssu_sf"/>
</dbReference>
<gene>
    <name evidence="6" type="primary">xseB</name>
    <name evidence="8" type="ORF">OLX77_10595</name>
</gene>
<reference evidence="8" key="1">
    <citation type="journal article" date="2022" name="bioRxiv">
        <title>Thiovibrio frasassiensisgen. nov., sp. nov., an autotrophic, elemental sulfur disproportionating bacterium isolated from sulfidic karst sediment, and proposal of Thiovibrionaceae fam. nov.</title>
        <authorList>
            <person name="Aronson H."/>
            <person name="Thomas C."/>
            <person name="Bhattacharyya M."/>
            <person name="Eckstein S."/>
            <person name="Jensen S."/>
            <person name="Barco R."/>
            <person name="Macalady J."/>
            <person name="Amend J."/>
        </authorList>
    </citation>
    <scope>NUCLEOTIDE SEQUENCE</scope>
    <source>
        <strain evidence="8">RS19-109</strain>
    </source>
</reference>
<dbReference type="RefSeq" id="WP_307633565.1">
    <property type="nucleotide sequence ID" value="NZ_JAPHEH010000001.1"/>
</dbReference>
<keyword evidence="5 6" id="KW-0269">Exonuclease</keyword>
<comment type="subcellular location">
    <subcellularLocation>
        <location evidence="6">Cytoplasm</location>
    </subcellularLocation>
</comment>
<evidence type="ECO:0000256" key="5">
    <source>
        <dbReference type="ARBA" id="ARBA00022839"/>
    </source>
</evidence>
<sequence>MSKKSFEEALEALEQITQELEDGDLSLEKSLKKFDEGIKLAELCNHKLEEAQQKVDLLLKKDGKLISVPFNNSDSVSDDEA</sequence>
<proteinExistence type="inferred from homology"/>
<dbReference type="PIRSF" id="PIRSF006488">
    <property type="entry name" value="Exonuc_VII_S"/>
    <property type="match status" value="1"/>
</dbReference>
<evidence type="ECO:0000256" key="2">
    <source>
        <dbReference type="ARBA" id="ARBA00022490"/>
    </source>
</evidence>
<comment type="function">
    <text evidence="6">Bidirectionally degrades single-stranded DNA into large acid-insoluble oligonucleotides, which are then degraded further into small acid-soluble oligonucleotides.</text>
</comment>